<evidence type="ECO:0000313" key="3">
    <source>
        <dbReference type="Proteomes" id="UP000886611"/>
    </source>
</evidence>
<evidence type="ECO:0000313" key="2">
    <source>
        <dbReference type="EMBL" id="KAG2463508.1"/>
    </source>
</evidence>
<feature type="non-terminal residue" evidence="2">
    <location>
        <position position="1"/>
    </location>
</feature>
<feature type="compositionally biased region" description="Basic and acidic residues" evidence="1">
    <location>
        <begin position="251"/>
        <end position="268"/>
    </location>
</feature>
<protein>
    <submittedName>
        <fullName evidence="2">KCNQ2 protein</fullName>
    </submittedName>
</protein>
<feature type="non-terminal residue" evidence="2">
    <location>
        <position position="355"/>
    </location>
</feature>
<dbReference type="Proteomes" id="UP000886611">
    <property type="component" value="Unassembled WGS sequence"/>
</dbReference>
<accession>A0A8X7X962</accession>
<name>A0A8X7X962_POLSE</name>
<dbReference type="InterPro" id="IPR020969">
    <property type="entry name" value="Ankyrin-G_BS"/>
</dbReference>
<dbReference type="GO" id="GO:0005249">
    <property type="term" value="F:voltage-gated potassium channel activity"/>
    <property type="evidence" value="ECO:0007669"/>
    <property type="project" value="InterPro"/>
</dbReference>
<feature type="region of interest" description="Disordered" evidence="1">
    <location>
        <begin position="180"/>
        <end position="272"/>
    </location>
</feature>
<gene>
    <name evidence="2" type="primary">Kcnq2</name>
    <name evidence="2" type="ORF">GTO96_0003635</name>
</gene>
<dbReference type="AlphaFoldDB" id="A0A8X7X962"/>
<dbReference type="Pfam" id="PF16642">
    <property type="entry name" value="KCNQ2_u3"/>
    <property type="match status" value="1"/>
</dbReference>
<sequence length="355" mass="39008">MEARSSDKNSKSQKPLRDPSEHVPTAAVLIGSQLVSRQTEEVSLPPAELINSFDVRELEKLIEPVRGILQMITAIKKIVGDLGATAEAPIKKVEEYLKRFGREFPVLKNAVVQVVSMERKLDFLVNIYIQRMGIPQSETDAYFTTKEAEPAPPYHSPLESREQMDKNGCITKIIRSNSSGCQKNFDAPPTPGAPPTHCPPSTSWQQHPISEYQQRSQGNSPVGDPSSLVRIPPPPSHERSSCGHNGSNKAGPEHLRPDDMHLKQHDSDTSISIPSVDHEELERSFSGFSISQSKENLEFLNNSFYGGMAPCAKIRPYIAEGESDTDSDICTPCGPSPRSATGESPYGDMAWASSK</sequence>
<dbReference type="PANTHER" id="PTHR47735">
    <property type="entry name" value="POTASSIUM VOLTAGE-GATED CHANNEL SUBFAMILY KQT MEMBER 4"/>
    <property type="match status" value="1"/>
</dbReference>
<feature type="compositionally biased region" description="Basic and acidic residues" evidence="1">
    <location>
        <begin position="1"/>
        <end position="21"/>
    </location>
</feature>
<dbReference type="PANTHER" id="PTHR47735:SF4">
    <property type="entry name" value="POTASSIUM VOLTAGE-GATED CHANNEL SUBFAMILY KQT MEMBER 2"/>
    <property type="match status" value="1"/>
</dbReference>
<feature type="compositionally biased region" description="Pro residues" evidence="1">
    <location>
        <begin position="188"/>
        <end position="198"/>
    </location>
</feature>
<dbReference type="InterPro" id="IPR003937">
    <property type="entry name" value="K_chnl_volt-dep_KCNQ"/>
</dbReference>
<dbReference type="Pfam" id="PF11956">
    <property type="entry name" value="KCNQC3-Ank-G_bd"/>
    <property type="match status" value="1"/>
</dbReference>
<dbReference type="EMBL" id="JAATIS010003638">
    <property type="protein sequence ID" value="KAG2463508.1"/>
    <property type="molecule type" value="Genomic_DNA"/>
</dbReference>
<proteinExistence type="predicted"/>
<feature type="compositionally biased region" description="Polar residues" evidence="1">
    <location>
        <begin position="203"/>
        <end position="220"/>
    </location>
</feature>
<feature type="region of interest" description="Disordered" evidence="1">
    <location>
        <begin position="1"/>
        <end position="23"/>
    </location>
</feature>
<reference evidence="2 3" key="1">
    <citation type="journal article" date="2021" name="Cell">
        <title>Tracing the genetic footprints of vertebrate landing in non-teleost ray-finned fishes.</title>
        <authorList>
            <person name="Bi X."/>
            <person name="Wang K."/>
            <person name="Yang L."/>
            <person name="Pan H."/>
            <person name="Jiang H."/>
            <person name="Wei Q."/>
            <person name="Fang M."/>
            <person name="Yu H."/>
            <person name="Zhu C."/>
            <person name="Cai Y."/>
            <person name="He Y."/>
            <person name="Gan X."/>
            <person name="Zeng H."/>
            <person name="Yu D."/>
            <person name="Zhu Y."/>
            <person name="Jiang H."/>
            <person name="Qiu Q."/>
            <person name="Yang H."/>
            <person name="Zhang Y.E."/>
            <person name="Wang W."/>
            <person name="Zhu M."/>
            <person name="He S."/>
            <person name="Zhang G."/>
        </authorList>
    </citation>
    <scope>NUCLEOTIDE SEQUENCE [LARGE SCALE GENOMIC DNA]</scope>
    <source>
        <strain evidence="2">Bchr_013</strain>
    </source>
</reference>
<dbReference type="GO" id="GO:0008076">
    <property type="term" value="C:voltage-gated potassium channel complex"/>
    <property type="evidence" value="ECO:0007669"/>
    <property type="project" value="TreeGrafter"/>
</dbReference>
<feature type="region of interest" description="Disordered" evidence="1">
    <location>
        <begin position="323"/>
        <end position="355"/>
    </location>
</feature>
<evidence type="ECO:0000256" key="1">
    <source>
        <dbReference type="SAM" id="MobiDB-lite"/>
    </source>
</evidence>
<keyword evidence="3" id="KW-1185">Reference proteome</keyword>
<organism evidence="2 3">
    <name type="scientific">Polypterus senegalus</name>
    <name type="common">Senegal bichir</name>
    <dbReference type="NCBI Taxonomy" id="55291"/>
    <lineage>
        <taxon>Eukaryota</taxon>
        <taxon>Metazoa</taxon>
        <taxon>Chordata</taxon>
        <taxon>Craniata</taxon>
        <taxon>Vertebrata</taxon>
        <taxon>Euteleostomi</taxon>
        <taxon>Actinopterygii</taxon>
        <taxon>Polypteriformes</taxon>
        <taxon>Polypteridae</taxon>
        <taxon>Polypterus</taxon>
    </lineage>
</organism>
<comment type="caution">
    <text evidence="2">The sequence shown here is derived from an EMBL/GenBank/DDBJ whole genome shotgun (WGS) entry which is preliminary data.</text>
</comment>